<feature type="domain" description="HTH araC/xylS-type" evidence="4">
    <location>
        <begin position="192"/>
        <end position="290"/>
    </location>
</feature>
<evidence type="ECO:0000256" key="2">
    <source>
        <dbReference type="ARBA" id="ARBA00023125"/>
    </source>
</evidence>
<dbReference type="InterPro" id="IPR009057">
    <property type="entry name" value="Homeodomain-like_sf"/>
</dbReference>
<gene>
    <name evidence="5" type="ORF">HMPREF1090_04614</name>
</gene>
<comment type="caution">
    <text evidence="5">The sequence shown here is derived from an EMBL/GenBank/DDBJ whole genome shotgun (WGS) entry which is preliminary data.</text>
</comment>
<dbReference type="SMART" id="SM00342">
    <property type="entry name" value="HTH_ARAC"/>
    <property type="match status" value="1"/>
</dbReference>
<proteinExistence type="predicted"/>
<dbReference type="Pfam" id="PF02311">
    <property type="entry name" value="AraC_binding"/>
    <property type="match status" value="1"/>
</dbReference>
<evidence type="ECO:0000313" key="6">
    <source>
        <dbReference type="Proteomes" id="UP000013085"/>
    </source>
</evidence>
<keyword evidence="2" id="KW-0238">DNA-binding</keyword>
<dbReference type="PROSITE" id="PS01124">
    <property type="entry name" value="HTH_ARAC_FAMILY_2"/>
    <property type="match status" value="1"/>
</dbReference>
<dbReference type="Pfam" id="PF12833">
    <property type="entry name" value="HTH_18"/>
    <property type="match status" value="1"/>
</dbReference>
<evidence type="ECO:0000259" key="4">
    <source>
        <dbReference type="PROSITE" id="PS01124"/>
    </source>
</evidence>
<evidence type="ECO:0000256" key="3">
    <source>
        <dbReference type="ARBA" id="ARBA00023163"/>
    </source>
</evidence>
<dbReference type="PATRIC" id="fig|999408.3.peg.4961"/>
<dbReference type="InterPro" id="IPR018062">
    <property type="entry name" value="HTH_AraC-typ_CS"/>
</dbReference>
<dbReference type="HOGENOM" id="CLU_000445_88_3_9"/>
<dbReference type="InterPro" id="IPR037923">
    <property type="entry name" value="HTH-like"/>
</dbReference>
<dbReference type="SUPFAM" id="SSF46689">
    <property type="entry name" value="Homeodomain-like"/>
    <property type="match status" value="2"/>
</dbReference>
<keyword evidence="3" id="KW-0804">Transcription</keyword>
<name>A0A0E2H4S5_9FIRM</name>
<dbReference type="AlphaFoldDB" id="A0A0E2H4S5"/>
<dbReference type="PANTHER" id="PTHR43280:SF2">
    <property type="entry name" value="HTH-TYPE TRANSCRIPTIONAL REGULATOR EXSA"/>
    <property type="match status" value="1"/>
</dbReference>
<dbReference type="CDD" id="cd02208">
    <property type="entry name" value="cupin_RmlC-like"/>
    <property type="match status" value="1"/>
</dbReference>
<dbReference type="InterPro" id="IPR003313">
    <property type="entry name" value="AraC-bd"/>
</dbReference>
<dbReference type="PANTHER" id="PTHR43280">
    <property type="entry name" value="ARAC-FAMILY TRANSCRIPTIONAL REGULATOR"/>
    <property type="match status" value="1"/>
</dbReference>
<dbReference type="GO" id="GO:0043565">
    <property type="term" value="F:sequence-specific DNA binding"/>
    <property type="evidence" value="ECO:0007669"/>
    <property type="project" value="InterPro"/>
</dbReference>
<dbReference type="InterPro" id="IPR018060">
    <property type="entry name" value="HTH_AraC"/>
</dbReference>
<keyword evidence="1" id="KW-0805">Transcription regulation</keyword>
<evidence type="ECO:0000313" key="5">
    <source>
        <dbReference type="EMBL" id="ENZ09020.1"/>
    </source>
</evidence>
<dbReference type="EMBL" id="AGYR01000055">
    <property type="protein sequence ID" value="ENZ09020.1"/>
    <property type="molecule type" value="Genomic_DNA"/>
</dbReference>
<sequence length="325" mass="37565">MKKASRHNPIGTLPMDKGVCALLQDKQGNMICEAYMYRVGFFRFNWHPSLEIMFVMQGNLRIFTQRGTYLLKEGDIIVLQPNEGHATMMETVDTIAAVMHISQKYLEGISSSAQHIRCLYDSSKERDISYFRIRNAFASFYRTASSETSHGSQIYAESQLMMVIGTLMMYFASEPTARIASGLTPQQSRKFNKILMQIDKNYRQECTLKTLAEAVDMSPCYLSFYFKKHMMMGFHEYLTRKRLAQAVYELNNSDKTVLEIAVNAGFPDAKGLYAAFQQYFGMTPNDYRRKIGIHMDANAKNYVPIRLPFQDPFVQRKLEEYSKER</sequence>
<protein>
    <recommendedName>
        <fullName evidence="4">HTH araC/xylS-type domain-containing protein</fullName>
    </recommendedName>
</protein>
<dbReference type="Proteomes" id="UP000013085">
    <property type="component" value="Unassembled WGS sequence"/>
</dbReference>
<organism evidence="5 6">
    <name type="scientific">[Clostridium] clostridioforme 90A8</name>
    <dbReference type="NCBI Taxonomy" id="999408"/>
    <lineage>
        <taxon>Bacteria</taxon>
        <taxon>Bacillati</taxon>
        <taxon>Bacillota</taxon>
        <taxon>Clostridia</taxon>
        <taxon>Lachnospirales</taxon>
        <taxon>Lachnospiraceae</taxon>
        <taxon>Enterocloster</taxon>
    </lineage>
</organism>
<dbReference type="InterPro" id="IPR014710">
    <property type="entry name" value="RmlC-like_jellyroll"/>
</dbReference>
<dbReference type="Gene3D" id="1.10.10.60">
    <property type="entry name" value="Homeodomain-like"/>
    <property type="match status" value="2"/>
</dbReference>
<reference evidence="5 6" key="1">
    <citation type="submission" date="2013-01" db="EMBL/GenBank/DDBJ databases">
        <title>The Genome Sequence of Clostridium clostridioforme 90A8.</title>
        <authorList>
            <consortium name="The Broad Institute Genome Sequencing Platform"/>
            <person name="Earl A."/>
            <person name="Ward D."/>
            <person name="Feldgarden M."/>
            <person name="Gevers D."/>
            <person name="Courvalin P."/>
            <person name="Lambert T."/>
            <person name="Walker B."/>
            <person name="Young S.K."/>
            <person name="Zeng Q."/>
            <person name="Gargeya S."/>
            <person name="Fitzgerald M."/>
            <person name="Haas B."/>
            <person name="Abouelleil A."/>
            <person name="Alvarado L."/>
            <person name="Arachchi H.M."/>
            <person name="Berlin A.M."/>
            <person name="Chapman S.B."/>
            <person name="Dewar J."/>
            <person name="Goldberg J."/>
            <person name="Griggs A."/>
            <person name="Gujja S."/>
            <person name="Hansen M."/>
            <person name="Howarth C."/>
            <person name="Imamovic A."/>
            <person name="Larimer J."/>
            <person name="McCowan C."/>
            <person name="Murphy C."/>
            <person name="Neiman D."/>
            <person name="Pearson M."/>
            <person name="Priest M."/>
            <person name="Roberts A."/>
            <person name="Saif S."/>
            <person name="Shea T."/>
            <person name="Sisk P."/>
            <person name="Sykes S."/>
            <person name="Wortman J."/>
            <person name="Nusbaum C."/>
            <person name="Birren B."/>
        </authorList>
    </citation>
    <scope>NUCLEOTIDE SEQUENCE [LARGE SCALE GENOMIC DNA]</scope>
    <source>
        <strain evidence="5 6">90A8</strain>
    </source>
</reference>
<dbReference type="SUPFAM" id="SSF51215">
    <property type="entry name" value="Regulatory protein AraC"/>
    <property type="match status" value="1"/>
</dbReference>
<accession>A0A0E2H4S5</accession>
<dbReference type="RefSeq" id="WP_002594243.1">
    <property type="nucleotide sequence ID" value="NZ_KB850986.1"/>
</dbReference>
<dbReference type="GO" id="GO:0003700">
    <property type="term" value="F:DNA-binding transcription factor activity"/>
    <property type="evidence" value="ECO:0007669"/>
    <property type="project" value="InterPro"/>
</dbReference>
<dbReference type="PROSITE" id="PS00041">
    <property type="entry name" value="HTH_ARAC_FAMILY_1"/>
    <property type="match status" value="1"/>
</dbReference>
<dbReference type="Gene3D" id="2.60.120.10">
    <property type="entry name" value="Jelly Rolls"/>
    <property type="match status" value="1"/>
</dbReference>
<evidence type="ECO:0000256" key="1">
    <source>
        <dbReference type="ARBA" id="ARBA00023015"/>
    </source>
</evidence>